<gene>
    <name evidence="2" type="ORF">JK361_38850</name>
</gene>
<accession>A0ABS1PE80</accession>
<evidence type="ECO:0000256" key="1">
    <source>
        <dbReference type="SAM" id="MobiDB-lite"/>
    </source>
</evidence>
<organism evidence="2 3">
    <name type="scientific">Streptomyces musisoli</name>
    <dbReference type="NCBI Taxonomy" id="2802280"/>
    <lineage>
        <taxon>Bacteria</taxon>
        <taxon>Bacillati</taxon>
        <taxon>Actinomycetota</taxon>
        <taxon>Actinomycetes</taxon>
        <taxon>Kitasatosporales</taxon>
        <taxon>Streptomycetaceae</taxon>
        <taxon>Streptomyces</taxon>
    </lineage>
</organism>
<keyword evidence="3" id="KW-1185">Reference proteome</keyword>
<proteinExistence type="predicted"/>
<comment type="caution">
    <text evidence="2">The sequence shown here is derived from an EMBL/GenBank/DDBJ whole genome shotgun (WGS) entry which is preliminary data.</text>
</comment>
<sequence>MTTTPLKLPPDEPAQSPAVDDRTRQAGEVCSAGTPGCPATNPGGILHHGAGGPTPLYAHLRAHHPVFHDPLLASRLRRGRAGTA</sequence>
<evidence type="ECO:0000313" key="2">
    <source>
        <dbReference type="EMBL" id="MBL1110439.1"/>
    </source>
</evidence>
<feature type="region of interest" description="Disordered" evidence="1">
    <location>
        <begin position="1"/>
        <end position="35"/>
    </location>
</feature>
<dbReference type="EMBL" id="JAERRH010000039">
    <property type="protein sequence ID" value="MBL1110439.1"/>
    <property type="molecule type" value="Genomic_DNA"/>
</dbReference>
<protein>
    <submittedName>
        <fullName evidence="2">Uncharacterized protein</fullName>
    </submittedName>
</protein>
<name>A0ABS1PE80_9ACTN</name>
<reference evidence="2 3" key="1">
    <citation type="submission" date="2021-01" db="EMBL/GenBank/DDBJ databases">
        <title>WGS of actinomycetes isolated from Thailand.</title>
        <authorList>
            <person name="Thawai C."/>
        </authorList>
    </citation>
    <scope>NUCLEOTIDE SEQUENCE [LARGE SCALE GENOMIC DNA]</scope>
    <source>
        <strain evidence="2 3">CH5-8</strain>
    </source>
</reference>
<dbReference type="Proteomes" id="UP000621386">
    <property type="component" value="Unassembled WGS sequence"/>
</dbReference>
<evidence type="ECO:0000313" key="3">
    <source>
        <dbReference type="Proteomes" id="UP000621386"/>
    </source>
</evidence>